<dbReference type="InterPro" id="IPR045875">
    <property type="entry name" value="NTF2"/>
</dbReference>
<dbReference type="AlphaFoldDB" id="A0A2R5GPZ2"/>
<sequence length="249" mass="27541">MADPNTVANAFVQAFYNSLDSNRAQIGDYFKDVSTLSFEGDTVAGAAAIVQKVNSLGLPANATRRVTATDAQESSLGSGAIVIFITGEWMGQQYQEAYQLVPNGNNGYYVHNWIIRIGMNNPFNVPDEASEVAKQFLQFYYTTYDGGPEKRQTLGNLYSPNSNFSFEGNPLKGRDAIMARIMELPPAQHDPNMSVDVQMINGTEIVMVFVTGQESLDNSNPIRFAQMFILQKQNASYIIGNQVFRLNYG</sequence>
<dbReference type="SUPFAM" id="SSF54427">
    <property type="entry name" value="NTF2-like"/>
    <property type="match status" value="2"/>
</dbReference>
<dbReference type="InterPro" id="IPR032710">
    <property type="entry name" value="NTF2-like_dom_sf"/>
</dbReference>
<dbReference type="OrthoDB" id="6507044at2759"/>
<evidence type="ECO:0000313" key="2">
    <source>
        <dbReference type="EMBL" id="GBG32946.1"/>
    </source>
</evidence>
<reference evidence="2 3" key="1">
    <citation type="submission" date="2017-12" db="EMBL/GenBank/DDBJ databases">
        <title>Sequencing, de novo assembly and annotation of complete genome of a new Thraustochytrid species, strain FCC1311.</title>
        <authorList>
            <person name="Sedici K."/>
            <person name="Godart F."/>
            <person name="Aiese Cigliano R."/>
            <person name="Sanseverino W."/>
            <person name="Barakat M."/>
            <person name="Ortet P."/>
            <person name="Marechal E."/>
            <person name="Cagnac O."/>
            <person name="Amato A."/>
        </authorList>
    </citation>
    <scope>NUCLEOTIDE SEQUENCE [LARGE SCALE GENOMIC DNA]</scope>
</reference>
<dbReference type="InterPro" id="IPR002075">
    <property type="entry name" value="NTF2_dom"/>
</dbReference>
<dbReference type="PANTHER" id="PTHR12612">
    <property type="entry name" value="NUCLEAR TRANSPORT FACTOR 2"/>
    <property type="match status" value="1"/>
</dbReference>
<keyword evidence="3" id="KW-1185">Reference proteome</keyword>
<dbReference type="GO" id="GO:0006913">
    <property type="term" value="P:nucleocytoplasmic transport"/>
    <property type="evidence" value="ECO:0007669"/>
    <property type="project" value="InterPro"/>
</dbReference>
<accession>A0A2R5GPZ2</accession>
<evidence type="ECO:0000259" key="1">
    <source>
        <dbReference type="PROSITE" id="PS50177"/>
    </source>
</evidence>
<feature type="domain" description="NTF2" evidence="1">
    <location>
        <begin position="7"/>
        <end position="117"/>
    </location>
</feature>
<protein>
    <submittedName>
        <fullName evidence="2">Nuclear transport factor 2</fullName>
    </submittedName>
</protein>
<dbReference type="Gene3D" id="3.10.450.50">
    <property type="match status" value="2"/>
</dbReference>
<dbReference type="CDD" id="cd00780">
    <property type="entry name" value="NTF2"/>
    <property type="match status" value="2"/>
</dbReference>
<feature type="domain" description="NTF2" evidence="1">
    <location>
        <begin position="132"/>
        <end position="246"/>
    </location>
</feature>
<dbReference type="Pfam" id="PF02136">
    <property type="entry name" value="NTF2"/>
    <property type="match status" value="2"/>
</dbReference>
<dbReference type="Proteomes" id="UP000241890">
    <property type="component" value="Unassembled WGS sequence"/>
</dbReference>
<name>A0A2R5GPZ2_9STRA</name>
<dbReference type="EMBL" id="BEYU01000136">
    <property type="protein sequence ID" value="GBG32946.1"/>
    <property type="molecule type" value="Genomic_DNA"/>
</dbReference>
<evidence type="ECO:0000313" key="3">
    <source>
        <dbReference type="Proteomes" id="UP000241890"/>
    </source>
</evidence>
<comment type="caution">
    <text evidence="2">The sequence shown here is derived from an EMBL/GenBank/DDBJ whole genome shotgun (WGS) entry which is preliminary data.</text>
</comment>
<gene>
    <name evidence="2" type="ORF">FCC1311_091722</name>
</gene>
<proteinExistence type="predicted"/>
<organism evidence="2 3">
    <name type="scientific">Hondaea fermentalgiana</name>
    <dbReference type="NCBI Taxonomy" id="2315210"/>
    <lineage>
        <taxon>Eukaryota</taxon>
        <taxon>Sar</taxon>
        <taxon>Stramenopiles</taxon>
        <taxon>Bigyra</taxon>
        <taxon>Labyrinthulomycetes</taxon>
        <taxon>Thraustochytrida</taxon>
        <taxon>Thraustochytriidae</taxon>
        <taxon>Hondaea</taxon>
    </lineage>
</organism>
<dbReference type="InParanoid" id="A0A2R5GPZ2"/>
<dbReference type="PROSITE" id="PS50177">
    <property type="entry name" value="NTF2_DOMAIN"/>
    <property type="match status" value="2"/>
</dbReference>
<dbReference type="InterPro" id="IPR018222">
    <property type="entry name" value="Nuclear_transport_factor_2_euk"/>
</dbReference>